<evidence type="ECO:0000256" key="1">
    <source>
        <dbReference type="SAM" id="Phobius"/>
    </source>
</evidence>
<organism evidence="2 3">
    <name type="scientific">Luteibacter anthropi</name>
    <dbReference type="NCBI Taxonomy" id="564369"/>
    <lineage>
        <taxon>Bacteria</taxon>
        <taxon>Pseudomonadati</taxon>
        <taxon>Pseudomonadota</taxon>
        <taxon>Gammaproteobacteria</taxon>
        <taxon>Lysobacterales</taxon>
        <taxon>Rhodanobacteraceae</taxon>
        <taxon>Luteibacter</taxon>
    </lineage>
</organism>
<protein>
    <submittedName>
        <fullName evidence="2">Uncharacterized protein</fullName>
    </submittedName>
</protein>
<dbReference type="EMBL" id="JAARLZ010000010">
    <property type="protein sequence ID" value="NII08095.1"/>
    <property type="molecule type" value="Genomic_DNA"/>
</dbReference>
<evidence type="ECO:0000313" key="2">
    <source>
        <dbReference type="EMBL" id="NII08095.1"/>
    </source>
</evidence>
<feature type="transmembrane region" description="Helical" evidence="1">
    <location>
        <begin position="20"/>
        <end position="39"/>
    </location>
</feature>
<keyword evidence="1" id="KW-0472">Membrane</keyword>
<sequence>MVAVLATGPGGGGDAFAGSIPIAIMAAHVMTARCFMIVLPDVRSTLKAAGMPRITSMSGKAYPGRLPEVTREPFPDIALIGPGGWFHRGPLDWLDAREFRIGLRAIHAADEGAHAGHSVGACPEMSGQFAGTRQTIS</sequence>
<keyword evidence="1" id="KW-1133">Transmembrane helix</keyword>
<name>A0A7X5UCT4_9GAMM</name>
<keyword evidence="3" id="KW-1185">Reference proteome</keyword>
<dbReference type="AlphaFoldDB" id="A0A7X5UCT4"/>
<dbReference type="Proteomes" id="UP000490980">
    <property type="component" value="Unassembled WGS sequence"/>
</dbReference>
<reference evidence="2 3" key="1">
    <citation type="submission" date="2020-03" db="EMBL/GenBank/DDBJ databases">
        <authorList>
            <person name="Lai Q."/>
        </authorList>
    </citation>
    <scope>NUCLEOTIDE SEQUENCE [LARGE SCALE GENOMIC DNA]</scope>
    <source>
        <strain evidence="2 3">CCUG 25036</strain>
    </source>
</reference>
<keyword evidence="1" id="KW-0812">Transmembrane</keyword>
<dbReference type="RefSeq" id="WP_166950520.1">
    <property type="nucleotide sequence ID" value="NZ_JAARLZ010000010.1"/>
</dbReference>
<gene>
    <name evidence="2" type="ORF">HBF25_17050</name>
</gene>
<comment type="caution">
    <text evidence="2">The sequence shown here is derived from an EMBL/GenBank/DDBJ whole genome shotgun (WGS) entry which is preliminary data.</text>
</comment>
<evidence type="ECO:0000313" key="3">
    <source>
        <dbReference type="Proteomes" id="UP000490980"/>
    </source>
</evidence>
<proteinExistence type="predicted"/>
<accession>A0A7X5UCT4</accession>